<keyword evidence="1" id="KW-0472">Membrane</keyword>
<name>A0A1H0RB47_9PSEU</name>
<organism evidence="2 3">
    <name type="scientific">Lentzea jiangxiensis</name>
    <dbReference type="NCBI Taxonomy" id="641025"/>
    <lineage>
        <taxon>Bacteria</taxon>
        <taxon>Bacillati</taxon>
        <taxon>Actinomycetota</taxon>
        <taxon>Actinomycetes</taxon>
        <taxon>Pseudonocardiales</taxon>
        <taxon>Pseudonocardiaceae</taxon>
        <taxon>Lentzea</taxon>
    </lineage>
</organism>
<evidence type="ECO:0000313" key="3">
    <source>
        <dbReference type="Proteomes" id="UP000199691"/>
    </source>
</evidence>
<feature type="transmembrane region" description="Helical" evidence="1">
    <location>
        <begin position="64"/>
        <end position="82"/>
    </location>
</feature>
<dbReference type="OrthoDB" id="5169316at2"/>
<dbReference type="AlphaFoldDB" id="A0A1H0RB47"/>
<evidence type="ECO:0000313" key="2">
    <source>
        <dbReference type="EMBL" id="SDP26661.1"/>
    </source>
</evidence>
<dbReference type="RefSeq" id="WP_143022729.1">
    <property type="nucleotide sequence ID" value="NZ_FNIX01000006.1"/>
</dbReference>
<keyword evidence="1" id="KW-0812">Transmembrane</keyword>
<keyword evidence="1" id="KW-1133">Transmembrane helix</keyword>
<protein>
    <submittedName>
        <fullName evidence="2">Uncharacterized protein</fullName>
    </submittedName>
</protein>
<sequence length="110" mass="12627">MYEEYFRWPSLKESLKANGFAEDAALAQLDVHYRFLSAFIHPISDVAKVLYGNDARMSGPKYDYYSSELVLLYVIVLAVVELRNFFEMDQQEPTVRVNGQHVIEQACDAA</sequence>
<reference evidence="3" key="1">
    <citation type="submission" date="2016-10" db="EMBL/GenBank/DDBJ databases">
        <authorList>
            <person name="Varghese N."/>
            <person name="Submissions S."/>
        </authorList>
    </citation>
    <scope>NUCLEOTIDE SEQUENCE [LARGE SCALE GENOMIC DNA]</scope>
    <source>
        <strain evidence="3">CGMCC 4.6609</strain>
    </source>
</reference>
<dbReference type="Proteomes" id="UP000199691">
    <property type="component" value="Unassembled WGS sequence"/>
</dbReference>
<dbReference type="EMBL" id="FNIX01000006">
    <property type="protein sequence ID" value="SDP26661.1"/>
    <property type="molecule type" value="Genomic_DNA"/>
</dbReference>
<accession>A0A1H0RB47</accession>
<gene>
    <name evidence="2" type="ORF">SAMN05421507_106237</name>
</gene>
<keyword evidence="3" id="KW-1185">Reference proteome</keyword>
<proteinExistence type="predicted"/>
<evidence type="ECO:0000256" key="1">
    <source>
        <dbReference type="SAM" id="Phobius"/>
    </source>
</evidence>